<evidence type="ECO:0000256" key="7">
    <source>
        <dbReference type="ARBA" id="ARBA00023136"/>
    </source>
</evidence>
<sequence>MQGGFLSYDPRTGIFLSMGQPSHSNIALTLAWQDIRQAYRRSAVGPFWLTIGMALQIVTMGLVFGLIFKTELTEYLPFLATSIIFWGLISTAINDGCMTFISSEAMIKQLEVPHYQYVVRTVWRNLVSAGHNLVILPLVLLFFWRFPSWTLIGLIPGLVILVLNISWLVWLLGMMSARFRDMPPIVSSVMTIAFYVTPVMWYPKLIENNSLAHLLIGLNPLYHWLQIVRLPIMGQWPTWENWGLGLLSAGIGWAVTLMAYKKYRNMIAYWV</sequence>
<feature type="transmembrane region" description="Helical" evidence="8">
    <location>
        <begin position="46"/>
        <end position="67"/>
    </location>
</feature>
<dbReference type="PANTHER" id="PTHR30413:SF10">
    <property type="entry name" value="CAPSULE POLYSACCHARIDE EXPORT INNER-MEMBRANE PROTEIN CTRC"/>
    <property type="match status" value="1"/>
</dbReference>
<dbReference type="GO" id="GO:0005886">
    <property type="term" value="C:plasma membrane"/>
    <property type="evidence" value="ECO:0007669"/>
    <property type="project" value="UniProtKB-SubCell"/>
</dbReference>
<feature type="transmembrane region" description="Helical" evidence="8">
    <location>
        <begin position="150"/>
        <end position="173"/>
    </location>
</feature>
<dbReference type="InterPro" id="IPR013525">
    <property type="entry name" value="ABC2_TM"/>
</dbReference>
<keyword evidence="7 8" id="KW-0472">Membrane</keyword>
<dbReference type="KEGG" id="rla:Rhola_00000150"/>
<dbReference type="PANTHER" id="PTHR30413">
    <property type="entry name" value="INNER MEMBRANE TRANSPORT PERMEASE"/>
    <property type="match status" value="1"/>
</dbReference>
<dbReference type="GO" id="GO:0015920">
    <property type="term" value="P:lipopolysaccharide transport"/>
    <property type="evidence" value="ECO:0007669"/>
    <property type="project" value="TreeGrafter"/>
</dbReference>
<comment type="subcellular location">
    <subcellularLocation>
        <location evidence="1">Cell membrane</location>
        <topology evidence="1">Multi-pass membrane protein</topology>
    </subcellularLocation>
</comment>
<dbReference type="AlphaFoldDB" id="A0A060JAD9"/>
<evidence type="ECO:0000256" key="4">
    <source>
        <dbReference type="ARBA" id="ARBA00022475"/>
    </source>
</evidence>
<feature type="transmembrane region" description="Helical" evidence="8">
    <location>
        <begin position="79"/>
        <end position="101"/>
    </location>
</feature>
<evidence type="ECO:0000256" key="8">
    <source>
        <dbReference type="SAM" id="Phobius"/>
    </source>
</evidence>
<protein>
    <submittedName>
        <fullName evidence="10">ABC-type polysaccharide/polyol phosphate export systems, permease component</fullName>
    </submittedName>
</protein>
<feature type="transmembrane region" description="Helical" evidence="8">
    <location>
        <begin position="185"/>
        <end position="202"/>
    </location>
</feature>
<dbReference type="GO" id="GO:0140359">
    <property type="term" value="F:ABC-type transporter activity"/>
    <property type="evidence" value="ECO:0007669"/>
    <property type="project" value="InterPro"/>
</dbReference>
<proteinExistence type="inferred from homology"/>
<keyword evidence="4" id="KW-1003">Cell membrane</keyword>
<evidence type="ECO:0000256" key="3">
    <source>
        <dbReference type="ARBA" id="ARBA00022448"/>
    </source>
</evidence>
<feature type="transmembrane region" description="Helical" evidence="8">
    <location>
        <begin position="242"/>
        <end position="260"/>
    </location>
</feature>
<dbReference type="HOGENOM" id="CLU_060703_0_0_11"/>
<feature type="transmembrane region" description="Helical" evidence="8">
    <location>
        <begin position="122"/>
        <end position="144"/>
    </location>
</feature>
<dbReference type="Pfam" id="PF01061">
    <property type="entry name" value="ABC2_membrane"/>
    <property type="match status" value="1"/>
</dbReference>
<accession>A0A060JAD9</accession>
<feature type="domain" description="ABC-2 type transporter transmembrane" evidence="9">
    <location>
        <begin position="29"/>
        <end position="229"/>
    </location>
</feature>
<evidence type="ECO:0000313" key="11">
    <source>
        <dbReference type="Proteomes" id="UP000067708"/>
    </source>
</evidence>
<evidence type="ECO:0000256" key="2">
    <source>
        <dbReference type="ARBA" id="ARBA00007783"/>
    </source>
</evidence>
<dbReference type="Proteomes" id="UP000067708">
    <property type="component" value="Chromosome"/>
</dbReference>
<evidence type="ECO:0000259" key="9">
    <source>
        <dbReference type="Pfam" id="PF01061"/>
    </source>
</evidence>
<dbReference type="eggNOG" id="COG1682">
    <property type="taxonomic scope" value="Bacteria"/>
</dbReference>
<evidence type="ECO:0000313" key="10">
    <source>
        <dbReference type="EMBL" id="AIC46846.1"/>
    </source>
</evidence>
<comment type="similarity">
    <text evidence="2">Belongs to the ABC-2 integral membrane protein family.</text>
</comment>
<keyword evidence="11" id="KW-1185">Reference proteome</keyword>
<evidence type="ECO:0000256" key="5">
    <source>
        <dbReference type="ARBA" id="ARBA00022692"/>
    </source>
</evidence>
<dbReference type="EMBL" id="CP007490">
    <property type="protein sequence ID" value="AIC46846.1"/>
    <property type="molecule type" value="Genomic_DNA"/>
</dbReference>
<organism evidence="10 11">
    <name type="scientific">Rhodoluna lacicola</name>
    <dbReference type="NCBI Taxonomy" id="529884"/>
    <lineage>
        <taxon>Bacteria</taxon>
        <taxon>Bacillati</taxon>
        <taxon>Actinomycetota</taxon>
        <taxon>Actinomycetes</taxon>
        <taxon>Micrococcales</taxon>
        <taxon>Microbacteriaceae</taxon>
        <taxon>Luna cluster</taxon>
        <taxon>Luna-1 subcluster</taxon>
        <taxon>Rhodoluna</taxon>
    </lineage>
</organism>
<keyword evidence="5 8" id="KW-0812">Transmembrane</keyword>
<evidence type="ECO:0000256" key="6">
    <source>
        <dbReference type="ARBA" id="ARBA00022989"/>
    </source>
</evidence>
<keyword evidence="6 8" id="KW-1133">Transmembrane helix</keyword>
<dbReference type="STRING" id="529884.Rhola_00000150"/>
<evidence type="ECO:0000256" key="1">
    <source>
        <dbReference type="ARBA" id="ARBA00004651"/>
    </source>
</evidence>
<gene>
    <name evidence="10" type="ORF">Rhola_00000150</name>
</gene>
<keyword evidence="3" id="KW-0813">Transport</keyword>
<name>A0A060JAD9_9MICO</name>
<reference evidence="10 11" key="1">
    <citation type="journal article" date="2014" name="Int. J. Syst. Evol. Microbiol.">
        <title>Rhodoluna lacicola gen. nov., sp. nov., a planktonic freshwater bacterium with stream-lined genome.</title>
        <authorList>
            <person name="Hahn M."/>
            <person name="Schmidt J."/>
            <person name="Taipale S.J."/>
            <person name="Doolittle W.F."/>
            <person name="Koll U."/>
        </authorList>
    </citation>
    <scope>NUCLEOTIDE SEQUENCE [LARGE SCALE GENOMIC DNA]</scope>
    <source>
        <strain evidence="10 11">MWH-Ta8</strain>
    </source>
</reference>